<keyword evidence="2" id="KW-1185">Reference proteome</keyword>
<accession>A0A5M6DSU4</accession>
<evidence type="ECO:0000313" key="2">
    <source>
        <dbReference type="Proteomes" id="UP000323426"/>
    </source>
</evidence>
<proteinExistence type="predicted"/>
<organism evidence="1 2">
    <name type="scientific">Adhaeribacter rhizoryzae</name>
    <dbReference type="NCBI Taxonomy" id="2607907"/>
    <lineage>
        <taxon>Bacteria</taxon>
        <taxon>Pseudomonadati</taxon>
        <taxon>Bacteroidota</taxon>
        <taxon>Cytophagia</taxon>
        <taxon>Cytophagales</taxon>
        <taxon>Hymenobacteraceae</taxon>
        <taxon>Adhaeribacter</taxon>
    </lineage>
</organism>
<dbReference type="InterPro" id="IPR021352">
    <property type="entry name" value="DUF2971"/>
</dbReference>
<dbReference type="Proteomes" id="UP000323426">
    <property type="component" value="Unassembled WGS sequence"/>
</dbReference>
<sequence length="261" mass="30855">MDLKSAYLENLGTPPNKVYKFFTLNENFYKTISGHYFWLSKPADFNDPFDCNPHLITFKPTKQAIKLLFKSQPLEGTRRQRRNTLKGYFAQPEKIKKIHDELKFEMNNVWGICCFTKTYKNILMWSHYANKHTGVCLGFEPALSPDTFLISNVKYTNHFQPMDYGSQRQVALFNMFITKSEDWKYEEEMRLVGHQTGKWPFPKKVLREVIFGCKTSKEDKKKVLEFLKANGYDNVIYKQATMREDSFLLDFKELNDIDQIN</sequence>
<comment type="caution">
    <text evidence="1">The sequence shown here is derived from an EMBL/GenBank/DDBJ whole genome shotgun (WGS) entry which is preliminary data.</text>
</comment>
<reference evidence="1 2" key="1">
    <citation type="submission" date="2019-09" db="EMBL/GenBank/DDBJ databases">
        <title>Genome sequence and assembly of Adhaeribacter sp.</title>
        <authorList>
            <person name="Chhetri G."/>
        </authorList>
    </citation>
    <scope>NUCLEOTIDE SEQUENCE [LARGE SCALE GENOMIC DNA]</scope>
    <source>
        <strain evidence="1 2">DK36</strain>
    </source>
</reference>
<name>A0A5M6DSU4_9BACT</name>
<dbReference type="EMBL" id="VWSF01000001">
    <property type="protein sequence ID" value="KAA5549319.1"/>
    <property type="molecule type" value="Genomic_DNA"/>
</dbReference>
<evidence type="ECO:0000313" key="1">
    <source>
        <dbReference type="EMBL" id="KAA5549319.1"/>
    </source>
</evidence>
<gene>
    <name evidence="1" type="ORF">F0145_01615</name>
</gene>
<dbReference type="Pfam" id="PF11185">
    <property type="entry name" value="DUF2971"/>
    <property type="match status" value="1"/>
</dbReference>
<dbReference type="AlphaFoldDB" id="A0A5M6DSU4"/>
<dbReference type="RefSeq" id="WP_150086315.1">
    <property type="nucleotide sequence ID" value="NZ_VWSF01000001.1"/>
</dbReference>
<protein>
    <submittedName>
        <fullName evidence="1">DUF2971 domain-containing protein</fullName>
    </submittedName>
</protein>